<dbReference type="Gene3D" id="3.40.50.720">
    <property type="entry name" value="NAD(P)-binding Rossmann-like Domain"/>
    <property type="match status" value="1"/>
</dbReference>
<keyword evidence="5" id="KW-0633">Potassium transport</keyword>
<feature type="transmembrane region" description="Helical" evidence="12">
    <location>
        <begin position="301"/>
        <end position="323"/>
    </location>
</feature>
<feature type="transmembrane region" description="Helical" evidence="12">
    <location>
        <begin position="363"/>
        <end position="382"/>
    </location>
</feature>
<keyword evidence="15" id="KW-1185">Reference proteome</keyword>
<comment type="subcellular location">
    <subcellularLocation>
        <location evidence="1">Endomembrane system</location>
        <topology evidence="1">Multi-pass membrane protein</topology>
    </subcellularLocation>
</comment>
<dbReference type="Pfam" id="PF00999">
    <property type="entry name" value="Na_H_Exchanger"/>
    <property type="match status" value="1"/>
</dbReference>
<gene>
    <name evidence="14" type="ORF">FHG71_00355</name>
</gene>
<feature type="transmembrane region" description="Helical" evidence="12">
    <location>
        <begin position="12"/>
        <end position="29"/>
    </location>
</feature>
<evidence type="ECO:0000256" key="9">
    <source>
        <dbReference type="ARBA" id="ARBA00023065"/>
    </source>
</evidence>
<feature type="transmembrane region" description="Helical" evidence="12">
    <location>
        <begin position="91"/>
        <end position="115"/>
    </location>
</feature>
<comment type="caution">
    <text evidence="14">The sequence shown here is derived from an EMBL/GenBank/DDBJ whole genome shotgun (WGS) entry which is preliminary data.</text>
</comment>
<evidence type="ECO:0000256" key="12">
    <source>
        <dbReference type="SAM" id="Phobius"/>
    </source>
</evidence>
<dbReference type="GO" id="GO:1902600">
    <property type="term" value="P:proton transmembrane transport"/>
    <property type="evidence" value="ECO:0007669"/>
    <property type="project" value="InterPro"/>
</dbReference>
<comment type="similarity">
    <text evidence="2">Belongs to the monovalent cation:proton antiporter 2 (CPA2) transporter (TC 2.A.37) family.</text>
</comment>
<dbReference type="InterPro" id="IPR003148">
    <property type="entry name" value="RCK_N"/>
</dbReference>
<evidence type="ECO:0000256" key="10">
    <source>
        <dbReference type="ARBA" id="ARBA00023136"/>
    </source>
</evidence>
<evidence type="ECO:0000256" key="11">
    <source>
        <dbReference type="SAM" id="MobiDB-lite"/>
    </source>
</evidence>
<evidence type="ECO:0000256" key="3">
    <source>
        <dbReference type="ARBA" id="ARBA00022448"/>
    </source>
</evidence>
<keyword evidence="9" id="KW-0406">Ion transport</keyword>
<protein>
    <submittedName>
        <fullName evidence="14">Potassium transporter</fullName>
    </submittedName>
</protein>
<dbReference type="PANTHER" id="PTHR46157">
    <property type="entry name" value="K(+) EFFLUX ANTIPORTER 3, CHLOROPLASTIC"/>
    <property type="match status" value="1"/>
</dbReference>
<dbReference type="Proteomes" id="UP000305709">
    <property type="component" value="Unassembled WGS sequence"/>
</dbReference>
<dbReference type="EMBL" id="VDFV01000001">
    <property type="protein sequence ID" value="TNC74628.1"/>
    <property type="molecule type" value="Genomic_DNA"/>
</dbReference>
<dbReference type="GO" id="GO:0015297">
    <property type="term" value="F:antiporter activity"/>
    <property type="evidence" value="ECO:0007669"/>
    <property type="project" value="UniProtKB-KW"/>
</dbReference>
<dbReference type="GO" id="GO:0012505">
    <property type="term" value="C:endomembrane system"/>
    <property type="evidence" value="ECO:0007669"/>
    <property type="project" value="UniProtKB-SubCell"/>
</dbReference>
<feature type="transmembrane region" description="Helical" evidence="12">
    <location>
        <begin position="36"/>
        <end position="54"/>
    </location>
</feature>
<dbReference type="GO" id="GO:0008324">
    <property type="term" value="F:monoatomic cation transmembrane transporter activity"/>
    <property type="evidence" value="ECO:0007669"/>
    <property type="project" value="InterPro"/>
</dbReference>
<dbReference type="GO" id="GO:0006813">
    <property type="term" value="P:potassium ion transport"/>
    <property type="evidence" value="ECO:0007669"/>
    <property type="project" value="UniProtKB-KW"/>
</dbReference>
<dbReference type="FunFam" id="3.40.50.720:FF:000036">
    <property type="entry name" value="Glutathione-regulated potassium-efflux system protein KefB"/>
    <property type="match status" value="1"/>
</dbReference>
<evidence type="ECO:0000313" key="14">
    <source>
        <dbReference type="EMBL" id="TNC74628.1"/>
    </source>
</evidence>
<feature type="transmembrane region" description="Helical" evidence="12">
    <location>
        <begin position="335"/>
        <end position="357"/>
    </location>
</feature>
<dbReference type="InterPro" id="IPR038770">
    <property type="entry name" value="Na+/solute_symporter_sf"/>
</dbReference>
<dbReference type="PANTHER" id="PTHR46157:SF8">
    <property type="entry name" value="GLUTATHIONE-REGULATED POTASSIUM-EFFLUX SYSTEM PROTEIN"/>
    <property type="match status" value="1"/>
</dbReference>
<feature type="region of interest" description="Disordered" evidence="11">
    <location>
        <begin position="588"/>
        <end position="607"/>
    </location>
</feature>
<reference evidence="14 15" key="1">
    <citation type="submission" date="2019-06" db="EMBL/GenBank/DDBJ databases">
        <authorList>
            <person name="Jiang L."/>
        </authorList>
    </citation>
    <scope>NUCLEOTIDE SEQUENCE [LARGE SCALE GENOMIC DNA]</scope>
    <source>
        <strain evidence="14 15">YIM 48858</strain>
    </source>
</reference>
<name>A0A5C4NMJ5_9RHOB</name>
<dbReference type="NCBIfam" id="TIGR00932">
    <property type="entry name" value="2a37"/>
    <property type="match status" value="1"/>
</dbReference>
<evidence type="ECO:0000256" key="4">
    <source>
        <dbReference type="ARBA" id="ARBA00022449"/>
    </source>
</evidence>
<sequence>MATEAAAGPDLAAAVTLLGAAVVAVPLFRRAGLGSVLGYLAAGLVMGPFGFHVIQDPEAMLHVAELGVVLFLFIIGLEMEPRRLWSMRRDIFGLGLAQVLLCMALLSWVGVALGYSLATSLVAGTGFVLTSTAIVMQMLNERGDLHRPKGQHIVSILLLEDLAIVPLLALVAFLAPGGAEVGGSDRAWSIALGLGAIALLILAGRYLLNPLFRGLATFGGREVMTAGALLVVLGSALLLQAGGLSAAMGAFLAGVLLSESTFRHQLEADIEPFRGLLLGLFFLAVGMSLDLSVIAQEWPAILLTVVLYILLKSLGIYVVARAFRASHPEALERTVLMAQGGEFAFVLYGAALAVGLIDARGSAMLTAIIILSMILTPLGLYLHDRFASGAAAADDSDMEAPDGLRNSVLLIGYGRFGQIASQVLLTRGWSISIIDTDTDMIRVAGFMGMKVHFGDGARLDILHAAGASEARAILICVDRPEAATRIAEICKAEFPLVPVLARAYDRAHALALVRAGVDFQIREMFESALTFGARALDDLGEAPEVVEQVLEEVRKRDADRLAAQMAGDITSGRELLLSNLPDHLRDAARASAPPGLAGALQGVSERT</sequence>
<keyword evidence="7" id="KW-0630">Potassium</keyword>
<dbReference type="RefSeq" id="WP_139079622.1">
    <property type="nucleotide sequence ID" value="NZ_VDFV01000001.1"/>
</dbReference>
<dbReference type="GO" id="GO:0005886">
    <property type="term" value="C:plasma membrane"/>
    <property type="evidence" value="ECO:0007669"/>
    <property type="project" value="TreeGrafter"/>
</dbReference>
<dbReference type="InterPro" id="IPR006153">
    <property type="entry name" value="Cation/H_exchanger_TM"/>
</dbReference>
<dbReference type="OrthoDB" id="9781411at2"/>
<evidence type="ECO:0000313" key="15">
    <source>
        <dbReference type="Proteomes" id="UP000305709"/>
    </source>
</evidence>
<feature type="transmembrane region" description="Helical" evidence="12">
    <location>
        <begin position="187"/>
        <end position="208"/>
    </location>
</feature>
<dbReference type="AlphaFoldDB" id="A0A5C4NMJ5"/>
<dbReference type="SUPFAM" id="SSF51735">
    <property type="entry name" value="NAD(P)-binding Rossmann-fold domains"/>
    <property type="match status" value="1"/>
</dbReference>
<keyword evidence="8 12" id="KW-1133">Transmembrane helix</keyword>
<organism evidence="14 15">
    <name type="scientific">Rubellimicrobium roseum</name>
    <dbReference type="NCBI Taxonomy" id="687525"/>
    <lineage>
        <taxon>Bacteria</taxon>
        <taxon>Pseudomonadati</taxon>
        <taxon>Pseudomonadota</taxon>
        <taxon>Alphaproteobacteria</taxon>
        <taxon>Rhodobacterales</taxon>
        <taxon>Roseobacteraceae</taxon>
        <taxon>Rubellimicrobium</taxon>
    </lineage>
</organism>
<evidence type="ECO:0000259" key="13">
    <source>
        <dbReference type="PROSITE" id="PS51201"/>
    </source>
</evidence>
<evidence type="ECO:0000256" key="1">
    <source>
        <dbReference type="ARBA" id="ARBA00004127"/>
    </source>
</evidence>
<keyword evidence="3" id="KW-0813">Transport</keyword>
<keyword evidence="4" id="KW-0050">Antiport</keyword>
<evidence type="ECO:0000256" key="5">
    <source>
        <dbReference type="ARBA" id="ARBA00022538"/>
    </source>
</evidence>
<evidence type="ECO:0000256" key="2">
    <source>
        <dbReference type="ARBA" id="ARBA00005551"/>
    </source>
</evidence>
<feature type="transmembrane region" description="Helical" evidence="12">
    <location>
        <begin position="274"/>
        <end position="295"/>
    </location>
</feature>
<feature type="domain" description="RCK N-terminal" evidence="13">
    <location>
        <begin position="405"/>
        <end position="521"/>
    </location>
</feature>
<dbReference type="InterPro" id="IPR004771">
    <property type="entry name" value="K/H_exchanger"/>
</dbReference>
<accession>A0A5C4NMJ5</accession>
<dbReference type="PROSITE" id="PS51201">
    <property type="entry name" value="RCK_N"/>
    <property type="match status" value="1"/>
</dbReference>
<evidence type="ECO:0000256" key="6">
    <source>
        <dbReference type="ARBA" id="ARBA00022692"/>
    </source>
</evidence>
<dbReference type="Pfam" id="PF02254">
    <property type="entry name" value="TrkA_N"/>
    <property type="match status" value="1"/>
</dbReference>
<proteinExistence type="inferred from homology"/>
<dbReference type="Gene3D" id="1.20.1530.20">
    <property type="match status" value="1"/>
</dbReference>
<keyword evidence="10 12" id="KW-0472">Membrane</keyword>
<feature type="transmembrane region" description="Helical" evidence="12">
    <location>
        <begin position="152"/>
        <end position="175"/>
    </location>
</feature>
<dbReference type="InterPro" id="IPR036291">
    <property type="entry name" value="NAD(P)-bd_dom_sf"/>
</dbReference>
<evidence type="ECO:0000256" key="8">
    <source>
        <dbReference type="ARBA" id="ARBA00022989"/>
    </source>
</evidence>
<feature type="transmembrane region" description="Helical" evidence="12">
    <location>
        <begin position="60"/>
        <end position="79"/>
    </location>
</feature>
<keyword evidence="6 12" id="KW-0812">Transmembrane</keyword>
<evidence type="ECO:0000256" key="7">
    <source>
        <dbReference type="ARBA" id="ARBA00022958"/>
    </source>
</evidence>
<feature type="transmembrane region" description="Helical" evidence="12">
    <location>
        <begin position="121"/>
        <end position="140"/>
    </location>
</feature>